<dbReference type="Gene3D" id="2.40.128.640">
    <property type="match status" value="1"/>
</dbReference>
<feature type="chain" id="PRO_5020395527" description="Lipocalin-like domain-containing protein" evidence="1">
    <location>
        <begin position="22"/>
        <end position="172"/>
    </location>
</feature>
<dbReference type="Proteomes" id="UP000305848">
    <property type="component" value="Unassembled WGS sequence"/>
</dbReference>
<dbReference type="EMBL" id="SZQL01000005">
    <property type="protein sequence ID" value="TKK69270.1"/>
    <property type="molecule type" value="Genomic_DNA"/>
</dbReference>
<comment type="caution">
    <text evidence="2">The sequence shown here is derived from an EMBL/GenBank/DDBJ whole genome shotgun (WGS) entry which is preliminary data.</text>
</comment>
<evidence type="ECO:0008006" key="4">
    <source>
        <dbReference type="Google" id="ProtNLM"/>
    </source>
</evidence>
<proteinExistence type="predicted"/>
<protein>
    <recommendedName>
        <fullName evidence="4">Lipocalin-like domain-containing protein</fullName>
    </recommendedName>
</protein>
<organism evidence="2 3">
    <name type="scientific">Ilyomonas limi</name>
    <dbReference type="NCBI Taxonomy" id="2575867"/>
    <lineage>
        <taxon>Bacteria</taxon>
        <taxon>Pseudomonadati</taxon>
        <taxon>Bacteroidota</taxon>
        <taxon>Chitinophagia</taxon>
        <taxon>Chitinophagales</taxon>
        <taxon>Chitinophagaceae</taxon>
        <taxon>Ilyomonas</taxon>
    </lineage>
</organism>
<accession>A0A4U3L2X5</accession>
<dbReference type="PROSITE" id="PS51257">
    <property type="entry name" value="PROKAR_LIPOPROTEIN"/>
    <property type="match status" value="1"/>
</dbReference>
<sequence>MRQIKVLLAVTSLAACFTVTNSCSQKTTPDTASVLGVFVASTPCSEGTRPLPEIPVHADCELIRWNLTLYQNPKTFTPTTYKLRYTYGLAQQGTPGFTGGGTTVEEQGVWKMVNGILSKPDAIIYRLTNNKTNQTIAFLKLSDDLLHLLDTDEHLMIGTAAWTYTLNRISSK</sequence>
<evidence type="ECO:0000313" key="3">
    <source>
        <dbReference type="Proteomes" id="UP000305848"/>
    </source>
</evidence>
<name>A0A4U3L2X5_9BACT</name>
<evidence type="ECO:0000313" key="2">
    <source>
        <dbReference type="EMBL" id="TKK69270.1"/>
    </source>
</evidence>
<keyword evidence="3" id="KW-1185">Reference proteome</keyword>
<gene>
    <name evidence="2" type="ORF">FC093_08095</name>
</gene>
<feature type="signal peptide" evidence="1">
    <location>
        <begin position="1"/>
        <end position="21"/>
    </location>
</feature>
<evidence type="ECO:0000256" key="1">
    <source>
        <dbReference type="SAM" id="SignalP"/>
    </source>
</evidence>
<dbReference type="RefSeq" id="WP_137261265.1">
    <property type="nucleotide sequence ID" value="NZ_SZQL01000005.1"/>
</dbReference>
<dbReference type="AlphaFoldDB" id="A0A4U3L2X5"/>
<reference evidence="2 3" key="1">
    <citation type="submission" date="2019-05" db="EMBL/GenBank/DDBJ databases">
        <title>Panacibacter sp. strain 17mud1-8 Genome sequencing and assembly.</title>
        <authorList>
            <person name="Chhetri G."/>
        </authorList>
    </citation>
    <scope>NUCLEOTIDE SEQUENCE [LARGE SCALE GENOMIC DNA]</scope>
    <source>
        <strain evidence="2 3">17mud1-8</strain>
    </source>
</reference>
<dbReference type="OrthoDB" id="680977at2"/>
<keyword evidence="1" id="KW-0732">Signal</keyword>